<comment type="subcellular location">
    <subcellularLocation>
        <location evidence="1">Membrane</location>
        <topology evidence="1">Multi-pass membrane protein</topology>
    </subcellularLocation>
</comment>
<dbReference type="InterPro" id="IPR002645">
    <property type="entry name" value="STAS_dom"/>
</dbReference>
<accession>A0ABU3KKX6</accession>
<dbReference type="InterPro" id="IPR001902">
    <property type="entry name" value="SLC26A/SulP_fam"/>
</dbReference>
<evidence type="ECO:0000256" key="3">
    <source>
        <dbReference type="ARBA" id="ARBA00022989"/>
    </source>
</evidence>
<proteinExistence type="predicted"/>
<evidence type="ECO:0000256" key="4">
    <source>
        <dbReference type="ARBA" id="ARBA00023136"/>
    </source>
</evidence>
<feature type="transmembrane region" description="Helical" evidence="5">
    <location>
        <begin position="69"/>
        <end position="88"/>
    </location>
</feature>
<feature type="domain" description="STAS" evidence="6">
    <location>
        <begin position="438"/>
        <end position="551"/>
    </location>
</feature>
<dbReference type="CDD" id="cd07042">
    <property type="entry name" value="STAS_SulP_like_sulfate_transporter"/>
    <property type="match status" value="1"/>
</dbReference>
<feature type="transmembrane region" description="Helical" evidence="5">
    <location>
        <begin position="128"/>
        <end position="146"/>
    </location>
</feature>
<sequence>MPLTPHWIRHYPRQHLRDDLIAGVLLTVLVIPQSLAYALLAGLPPQAGLYASILPAIAYAWFGSSMVQAVGPVAITAIMTASVLGPLAPVGSALYLQLAVWLSLGSGVLITLCGLARLGFLSQLLSKPVVSGFITGSALLIILSQLRFIGGIDARGNTSWQLLHSLWAWLPDIHAPTLLLGAGAVVALALARTGLKRWPMWQRLFPLLLILVCPWVVQGLALDPGERIAVVGPVSLEWASFDFSMPHPSVFSALVGPTFLIAFIGMVQGITMAQALATQRRERIDANQELLGLGAANIAATFSGGMPVGGGLSRSAINVASGAQTPLAGIVSGISMLAVLLLGTDWLNHVPLAILAANIIIAAWGMIDLSALRQAWAYDRADAIAWLGTASGVLALGLETGIAVGIGLSLATLLWRTSSPHIAVIGRLPGTQSFRNVNRYATETLPRTLMLRIDESLFFGNLQAVEERLGLELAQAPDTQDVVWVMTAVNRVDTSAMAALLNLNRDLKDRGIRMHFAEVKGPVQDRLVHTPLWTELSGELFHSVPDAFAALQASRQEPHDAALSI</sequence>
<evidence type="ECO:0000256" key="5">
    <source>
        <dbReference type="SAM" id="Phobius"/>
    </source>
</evidence>
<protein>
    <submittedName>
        <fullName evidence="7">Sulfate permease</fullName>
    </submittedName>
</protein>
<dbReference type="PROSITE" id="PS50801">
    <property type="entry name" value="STAS"/>
    <property type="match status" value="1"/>
</dbReference>
<gene>
    <name evidence="7" type="primary">sulP</name>
    <name evidence="7" type="ORF">RAE19_05850</name>
</gene>
<evidence type="ECO:0000313" key="8">
    <source>
        <dbReference type="Proteomes" id="UP001321700"/>
    </source>
</evidence>
<feature type="transmembrane region" description="Helical" evidence="5">
    <location>
        <begin position="46"/>
        <end position="62"/>
    </location>
</feature>
<dbReference type="Pfam" id="PF01740">
    <property type="entry name" value="STAS"/>
    <property type="match status" value="1"/>
</dbReference>
<reference evidence="7 8" key="1">
    <citation type="submission" date="2023-08" db="EMBL/GenBank/DDBJ databases">
        <title>Rhodoferax potami sp. nov. and Rhodoferax mekongensis sp. nov., isolated from the Mekong River in Thailand.</title>
        <authorList>
            <person name="Kitikhun S."/>
            <person name="Charoenyingcharoen P."/>
            <person name="Siriarchawattana P."/>
            <person name="Likhitrattanapisal S."/>
            <person name="Nilsakha T."/>
            <person name="Chanpet A."/>
            <person name="Rattanawaree P."/>
            <person name="Ingsriswang S."/>
        </authorList>
    </citation>
    <scope>NUCLEOTIDE SEQUENCE [LARGE SCALE GENOMIC DNA]</scope>
    <source>
        <strain evidence="7 8">TBRC 17660</strain>
    </source>
</reference>
<feature type="transmembrane region" description="Helical" evidence="5">
    <location>
        <begin position="94"/>
        <end position="116"/>
    </location>
</feature>
<feature type="transmembrane region" description="Helical" evidence="5">
    <location>
        <begin position="384"/>
        <end position="415"/>
    </location>
</feature>
<dbReference type="InterPro" id="IPR011547">
    <property type="entry name" value="SLC26A/SulP_dom"/>
</dbReference>
<comment type="caution">
    <text evidence="7">The sequence shown here is derived from an EMBL/GenBank/DDBJ whole genome shotgun (WGS) entry which is preliminary data.</text>
</comment>
<evidence type="ECO:0000259" key="6">
    <source>
        <dbReference type="PROSITE" id="PS50801"/>
    </source>
</evidence>
<feature type="transmembrane region" description="Helical" evidence="5">
    <location>
        <begin position="20"/>
        <end position="40"/>
    </location>
</feature>
<dbReference type="InterPro" id="IPR036513">
    <property type="entry name" value="STAS_dom_sf"/>
</dbReference>
<feature type="transmembrane region" description="Helical" evidence="5">
    <location>
        <begin position="350"/>
        <end position="372"/>
    </location>
</feature>
<dbReference type="NCBIfam" id="TIGR00815">
    <property type="entry name" value="sulP"/>
    <property type="match status" value="1"/>
</dbReference>
<dbReference type="SUPFAM" id="SSF52091">
    <property type="entry name" value="SpoIIaa-like"/>
    <property type="match status" value="1"/>
</dbReference>
<feature type="transmembrane region" description="Helical" evidence="5">
    <location>
        <begin position="166"/>
        <end position="191"/>
    </location>
</feature>
<organism evidence="7 8">
    <name type="scientific">Rhodoferax potami</name>
    <dbReference type="NCBI Taxonomy" id="3068338"/>
    <lineage>
        <taxon>Bacteria</taxon>
        <taxon>Pseudomonadati</taxon>
        <taxon>Pseudomonadota</taxon>
        <taxon>Betaproteobacteria</taxon>
        <taxon>Burkholderiales</taxon>
        <taxon>Comamonadaceae</taxon>
        <taxon>Rhodoferax</taxon>
    </lineage>
</organism>
<evidence type="ECO:0000256" key="2">
    <source>
        <dbReference type="ARBA" id="ARBA00022692"/>
    </source>
</evidence>
<dbReference type="Pfam" id="PF00916">
    <property type="entry name" value="Sulfate_transp"/>
    <property type="match status" value="1"/>
</dbReference>
<keyword evidence="3 5" id="KW-1133">Transmembrane helix</keyword>
<name>A0ABU3KKX6_9BURK</name>
<keyword evidence="2 5" id="KW-0812">Transmembrane</keyword>
<evidence type="ECO:0000313" key="7">
    <source>
        <dbReference type="EMBL" id="MDT7518258.1"/>
    </source>
</evidence>
<feature type="transmembrane region" description="Helical" evidence="5">
    <location>
        <begin position="327"/>
        <end position="344"/>
    </location>
</feature>
<keyword evidence="8" id="KW-1185">Reference proteome</keyword>
<dbReference type="Proteomes" id="UP001321700">
    <property type="component" value="Unassembled WGS sequence"/>
</dbReference>
<feature type="transmembrane region" description="Helical" evidence="5">
    <location>
        <begin position="250"/>
        <end position="273"/>
    </location>
</feature>
<dbReference type="PANTHER" id="PTHR11814">
    <property type="entry name" value="SULFATE TRANSPORTER"/>
    <property type="match status" value="1"/>
</dbReference>
<evidence type="ECO:0000256" key="1">
    <source>
        <dbReference type="ARBA" id="ARBA00004141"/>
    </source>
</evidence>
<dbReference type="Gene3D" id="3.30.750.24">
    <property type="entry name" value="STAS domain"/>
    <property type="match status" value="1"/>
</dbReference>
<dbReference type="RefSeq" id="WP_313874031.1">
    <property type="nucleotide sequence ID" value="NZ_JAVBIK010000001.1"/>
</dbReference>
<dbReference type="EMBL" id="JAVBIK010000001">
    <property type="protein sequence ID" value="MDT7518258.1"/>
    <property type="molecule type" value="Genomic_DNA"/>
</dbReference>
<keyword evidence="4 5" id="KW-0472">Membrane</keyword>
<feature type="transmembrane region" description="Helical" evidence="5">
    <location>
        <begin position="203"/>
        <end position="222"/>
    </location>
</feature>